<feature type="transmembrane region" description="Helical" evidence="1">
    <location>
        <begin position="35"/>
        <end position="54"/>
    </location>
</feature>
<dbReference type="InterPro" id="IPR025333">
    <property type="entry name" value="DUF4239"/>
</dbReference>
<dbReference type="EMBL" id="JBEWSZ010000001">
    <property type="protein sequence ID" value="MET2826098.1"/>
    <property type="molecule type" value="Genomic_DNA"/>
</dbReference>
<evidence type="ECO:0000313" key="3">
    <source>
        <dbReference type="Proteomes" id="UP001548832"/>
    </source>
</evidence>
<gene>
    <name evidence="2" type="ORF">ABVQ20_03815</name>
</gene>
<evidence type="ECO:0000256" key="1">
    <source>
        <dbReference type="SAM" id="Phobius"/>
    </source>
</evidence>
<keyword evidence="3" id="KW-1185">Reference proteome</keyword>
<organism evidence="2 3">
    <name type="scientific">Mesorhizobium shangrilense</name>
    <dbReference type="NCBI Taxonomy" id="460060"/>
    <lineage>
        <taxon>Bacteria</taxon>
        <taxon>Pseudomonadati</taxon>
        <taxon>Pseudomonadota</taxon>
        <taxon>Alphaproteobacteria</taxon>
        <taxon>Hyphomicrobiales</taxon>
        <taxon>Phyllobacteriaceae</taxon>
        <taxon>Mesorhizobium</taxon>
    </lineage>
</organism>
<comment type="caution">
    <text evidence="2">The sequence shown here is derived from an EMBL/GenBank/DDBJ whole genome shotgun (WGS) entry which is preliminary data.</text>
</comment>
<protein>
    <recommendedName>
        <fullName evidence="4">DUF4239 domain-containing protein</fullName>
    </recommendedName>
</protein>
<evidence type="ECO:0008006" key="4">
    <source>
        <dbReference type="Google" id="ProtNLM"/>
    </source>
</evidence>
<sequence length="280" mass="30415">MAEQGANTLSREHSISTLPLAIRASRAEMASMREVLIAVAIFACLAAASLVSLAVSNSLPPEHRKNDTSRVVRLPATLFVVMTAIVLGLMVNSARNTFESIDHNVRSYAADMILLDRALRQYGPEAAKVRQPLVAYLRRVIGEPSGAEIPAANKLSELLLKEVDTRLSAITPVDAAHGSLLQDAHHRLKEMLELRRVLVEQSEGSIPRLLIAMLVAWLVLIFASFGFGAPRNAITISTFLVSAALIAATFYLIMDMDMPFAGPIQISLKPLERALAELKG</sequence>
<keyword evidence="1" id="KW-0812">Transmembrane</keyword>
<reference evidence="2 3" key="1">
    <citation type="submission" date="2024-06" db="EMBL/GenBank/DDBJ databases">
        <authorList>
            <person name="Kim D.-U."/>
        </authorList>
    </citation>
    <scope>NUCLEOTIDE SEQUENCE [LARGE SCALE GENOMIC DNA]</scope>
    <source>
        <strain evidence="2 3">KACC15460</strain>
    </source>
</reference>
<dbReference type="RefSeq" id="WP_354458164.1">
    <property type="nucleotide sequence ID" value="NZ_JBEWSZ010000001.1"/>
</dbReference>
<proteinExistence type="predicted"/>
<accession>A0ABV2D7V5</accession>
<dbReference type="Proteomes" id="UP001548832">
    <property type="component" value="Unassembled WGS sequence"/>
</dbReference>
<evidence type="ECO:0000313" key="2">
    <source>
        <dbReference type="EMBL" id="MET2826098.1"/>
    </source>
</evidence>
<name>A0ABV2D7V5_9HYPH</name>
<feature type="transmembrane region" description="Helical" evidence="1">
    <location>
        <begin position="74"/>
        <end position="91"/>
    </location>
</feature>
<feature type="transmembrane region" description="Helical" evidence="1">
    <location>
        <begin position="233"/>
        <end position="253"/>
    </location>
</feature>
<feature type="transmembrane region" description="Helical" evidence="1">
    <location>
        <begin position="209"/>
        <end position="227"/>
    </location>
</feature>
<keyword evidence="1" id="KW-0472">Membrane</keyword>
<dbReference type="Pfam" id="PF14023">
    <property type="entry name" value="Bestrophin-like"/>
    <property type="match status" value="1"/>
</dbReference>
<keyword evidence="1" id="KW-1133">Transmembrane helix</keyword>